<keyword evidence="6 9" id="KW-0238">DNA-binding</keyword>
<dbReference type="HAMAP" id="MF_00350">
    <property type="entry name" value="RadB"/>
    <property type="match status" value="1"/>
</dbReference>
<evidence type="ECO:0000256" key="4">
    <source>
        <dbReference type="ARBA" id="ARBA00022763"/>
    </source>
</evidence>
<dbReference type="GO" id="GO:0140664">
    <property type="term" value="F:ATP-dependent DNA damage sensor activity"/>
    <property type="evidence" value="ECO:0007669"/>
    <property type="project" value="InterPro"/>
</dbReference>
<accession>A0A284VJ83</accession>
<keyword evidence="7 9" id="KW-0233">DNA recombination</keyword>
<dbReference type="NCBIfam" id="TIGR02237">
    <property type="entry name" value="recomb_radB"/>
    <property type="match status" value="1"/>
</dbReference>
<evidence type="ECO:0000313" key="11">
    <source>
        <dbReference type="EMBL" id="SNQ59311.1"/>
    </source>
</evidence>
<dbReference type="PANTHER" id="PTHR22942:SF47">
    <property type="entry name" value="DNA REPAIR AND RECOMBINATION PROTEIN RADB"/>
    <property type="match status" value="1"/>
</dbReference>
<evidence type="ECO:0000256" key="9">
    <source>
        <dbReference type="HAMAP-Rule" id="MF_00350"/>
    </source>
</evidence>
<keyword evidence="3 9" id="KW-0547">Nucleotide-binding</keyword>
<dbReference type="SUPFAM" id="SSF52540">
    <property type="entry name" value="P-loop containing nucleoside triphosphate hydrolases"/>
    <property type="match status" value="1"/>
</dbReference>
<dbReference type="EMBL" id="FZMP01000018">
    <property type="protein sequence ID" value="SNQ59311.1"/>
    <property type="molecule type" value="Genomic_DNA"/>
</dbReference>
<dbReference type="InterPro" id="IPR011939">
    <property type="entry name" value="DNA_repair_and_recomb_RadB"/>
</dbReference>
<dbReference type="SMART" id="SM00382">
    <property type="entry name" value="AAA"/>
    <property type="match status" value="1"/>
</dbReference>
<dbReference type="InterPro" id="IPR020588">
    <property type="entry name" value="RecA_ATP-bd"/>
</dbReference>
<dbReference type="GO" id="GO:0005524">
    <property type="term" value="F:ATP binding"/>
    <property type="evidence" value="ECO:0007669"/>
    <property type="project" value="UniProtKB-UniRule"/>
</dbReference>
<dbReference type="RefSeq" id="WP_096203707.1">
    <property type="nucleotide sequence ID" value="NZ_FZMP01000018.1"/>
</dbReference>
<keyword evidence="12" id="KW-1185">Reference proteome</keyword>
<dbReference type="PANTHER" id="PTHR22942">
    <property type="entry name" value="RECA/RAD51/RADA DNA STRAND-PAIRING FAMILY MEMBER"/>
    <property type="match status" value="1"/>
</dbReference>
<evidence type="ECO:0000256" key="7">
    <source>
        <dbReference type="ARBA" id="ARBA00023172"/>
    </source>
</evidence>
<comment type="function">
    <text evidence="8 9">Involved in DNA repair and in homologous recombination. May regulate the cleavage reactions of the branch-structured DNA. Has a very weak ATPase activity that is not stimulated by DNA. Binds DNA but does not promote DNA strands exchange.</text>
</comment>
<dbReference type="InterPro" id="IPR003593">
    <property type="entry name" value="AAA+_ATPase"/>
</dbReference>
<evidence type="ECO:0000259" key="10">
    <source>
        <dbReference type="PROSITE" id="PS50162"/>
    </source>
</evidence>
<keyword evidence="5 9" id="KW-0067">ATP-binding</keyword>
<evidence type="ECO:0000313" key="12">
    <source>
        <dbReference type="Proteomes" id="UP000218615"/>
    </source>
</evidence>
<evidence type="ECO:0000256" key="3">
    <source>
        <dbReference type="ARBA" id="ARBA00022741"/>
    </source>
</evidence>
<protein>
    <recommendedName>
        <fullName evidence="2 9">DNA repair and recombination protein RadB</fullName>
    </recommendedName>
</protein>
<dbReference type="GO" id="GO:0006281">
    <property type="term" value="P:DNA repair"/>
    <property type="evidence" value="ECO:0007669"/>
    <property type="project" value="UniProtKB-UniRule"/>
</dbReference>
<evidence type="ECO:0000256" key="6">
    <source>
        <dbReference type="ARBA" id="ARBA00023125"/>
    </source>
</evidence>
<dbReference type="PROSITE" id="PS50162">
    <property type="entry name" value="RECA_2"/>
    <property type="match status" value="1"/>
</dbReference>
<dbReference type="InterPro" id="IPR027417">
    <property type="entry name" value="P-loop_NTPase"/>
</dbReference>
<evidence type="ECO:0000256" key="5">
    <source>
        <dbReference type="ARBA" id="ARBA00022840"/>
    </source>
</evidence>
<organism evidence="11 12">
    <name type="scientific">Candidatus Methanoperedens nitratireducens</name>
    <dbReference type="NCBI Taxonomy" id="1392998"/>
    <lineage>
        <taxon>Archaea</taxon>
        <taxon>Methanobacteriati</taxon>
        <taxon>Methanobacteriota</taxon>
        <taxon>Stenosarchaea group</taxon>
        <taxon>Methanomicrobia</taxon>
        <taxon>Methanosarcinales</taxon>
        <taxon>ANME-2 cluster</taxon>
        <taxon>Candidatus Methanoperedentaceae</taxon>
        <taxon>Candidatus Methanoperedens</taxon>
    </lineage>
</organism>
<dbReference type="Proteomes" id="UP000218615">
    <property type="component" value="Unassembled WGS sequence"/>
</dbReference>
<dbReference type="InterPro" id="IPR013632">
    <property type="entry name" value="Rad51_C"/>
</dbReference>
<dbReference type="STRING" id="1392998.ANME2D_03184"/>
<sequence length="239" mass="26298">MGKTTDQEGVSSIKKQDRISCGCRCIDDLLGGGFETGIVTQLYGASGTGKTNICMQLAVECVRSGKKVIYIDTEGFSAERFRQIAGEETKKIASDIVIYEPASMEQQYSAIVDLGKLMNERIGLIVLDSAALYYRLGLTQDDKGEENIALRRELVNQIGILHGIARRHDVAVVITNQVYKDVNTGEIYPIGGTALEHLSKTIILLERTGISRRKATLQKHRSKSEGAHCEFMLTDKGVQ</sequence>
<gene>
    <name evidence="9 11" type="primary">radB</name>
    <name evidence="11" type="ORF">MNV_1140007</name>
</gene>
<keyword evidence="4 9" id="KW-0227">DNA damage</keyword>
<dbReference type="Gene3D" id="3.40.50.300">
    <property type="entry name" value="P-loop containing nucleotide triphosphate hydrolases"/>
    <property type="match status" value="1"/>
</dbReference>
<proteinExistence type="inferred from homology"/>
<name>A0A284VJ83_9EURY</name>
<evidence type="ECO:0000256" key="8">
    <source>
        <dbReference type="ARBA" id="ARBA00024641"/>
    </source>
</evidence>
<dbReference type="PIRSF" id="PIRSF003336">
    <property type="entry name" value="RadB"/>
    <property type="match status" value="1"/>
</dbReference>
<dbReference type="OrthoDB" id="17644at2157"/>
<reference evidence="12" key="1">
    <citation type="submission" date="2017-06" db="EMBL/GenBank/DDBJ databases">
        <authorList>
            <person name="Cremers G."/>
        </authorList>
    </citation>
    <scope>NUCLEOTIDE SEQUENCE [LARGE SCALE GENOMIC DNA]</scope>
</reference>
<dbReference type="GO" id="GO:0003684">
    <property type="term" value="F:damaged DNA binding"/>
    <property type="evidence" value="ECO:0007669"/>
    <property type="project" value="UniProtKB-UniRule"/>
</dbReference>
<evidence type="ECO:0000256" key="1">
    <source>
        <dbReference type="ARBA" id="ARBA00006876"/>
    </source>
</evidence>
<comment type="similarity">
    <text evidence="1 9">Belongs to the eukaryotic RecA-like protein family. RadB subfamily.</text>
</comment>
<dbReference type="GO" id="GO:0006310">
    <property type="term" value="P:DNA recombination"/>
    <property type="evidence" value="ECO:0007669"/>
    <property type="project" value="UniProtKB-UniRule"/>
</dbReference>
<feature type="domain" description="RecA family profile 1" evidence="10">
    <location>
        <begin position="15"/>
        <end position="178"/>
    </location>
</feature>
<evidence type="ECO:0000256" key="2">
    <source>
        <dbReference type="ARBA" id="ARBA00018143"/>
    </source>
</evidence>
<dbReference type="Pfam" id="PF08423">
    <property type="entry name" value="Rad51"/>
    <property type="match status" value="1"/>
</dbReference>
<dbReference type="AlphaFoldDB" id="A0A284VJ83"/>